<evidence type="ECO:0000313" key="5">
    <source>
        <dbReference type="Proteomes" id="UP001177003"/>
    </source>
</evidence>
<evidence type="ECO:0000256" key="1">
    <source>
        <dbReference type="ARBA" id="ARBA00022574"/>
    </source>
</evidence>
<reference evidence="4" key="1">
    <citation type="submission" date="2023-04" db="EMBL/GenBank/DDBJ databases">
        <authorList>
            <person name="Vijverberg K."/>
            <person name="Xiong W."/>
            <person name="Schranz E."/>
        </authorList>
    </citation>
    <scope>NUCLEOTIDE SEQUENCE</scope>
</reference>
<sequence>MCGSSDPKKDKAIRILNVTTNAERVISEEHPISSLSVSGDNKYLIVNLNSQDIHMWDVEGLWEKPLRYKVPATSSKGAGPSILEGSWNVQLELVRLIASFKPLIAITKVTYIIGMIIKSRLLSPLPSRNLTILESMQVAMGNVLGVVFDGQNDENGSASNAQVSSCRILEGLLQQLISLKWSEPELVEVLGHYLEALVPFLEYYPDDVESGIADMLSYLQNDGQLLRDEHNLFGESLILLIAYAPGNSTVESMLRSTTNVRSCEHTLMTLRYVDLIGFGCCCACNTFWKIEDDGGMGNLGGDANTHLYVSFTINLI</sequence>
<evidence type="ECO:0000259" key="3">
    <source>
        <dbReference type="Pfam" id="PF19273"/>
    </source>
</evidence>
<dbReference type="InterPro" id="IPR051350">
    <property type="entry name" value="WD_repeat-ST_regulator"/>
</dbReference>
<evidence type="ECO:0000313" key="4">
    <source>
        <dbReference type="EMBL" id="CAI9287669.1"/>
    </source>
</evidence>
<organism evidence="4 5">
    <name type="scientific">Lactuca saligna</name>
    <name type="common">Willowleaf lettuce</name>
    <dbReference type="NCBI Taxonomy" id="75948"/>
    <lineage>
        <taxon>Eukaryota</taxon>
        <taxon>Viridiplantae</taxon>
        <taxon>Streptophyta</taxon>
        <taxon>Embryophyta</taxon>
        <taxon>Tracheophyta</taxon>
        <taxon>Spermatophyta</taxon>
        <taxon>Magnoliopsida</taxon>
        <taxon>eudicotyledons</taxon>
        <taxon>Gunneridae</taxon>
        <taxon>Pentapetalae</taxon>
        <taxon>asterids</taxon>
        <taxon>campanulids</taxon>
        <taxon>Asterales</taxon>
        <taxon>Asteraceae</taxon>
        <taxon>Cichorioideae</taxon>
        <taxon>Cichorieae</taxon>
        <taxon>Lactucinae</taxon>
        <taxon>Lactuca</taxon>
    </lineage>
</organism>
<dbReference type="InterPro" id="IPR011989">
    <property type="entry name" value="ARM-like"/>
</dbReference>
<dbReference type="SUPFAM" id="SSF82171">
    <property type="entry name" value="DPP6 N-terminal domain-like"/>
    <property type="match status" value="1"/>
</dbReference>
<protein>
    <recommendedName>
        <fullName evidence="3">Exportin-5 C-terminal domain-containing protein</fullName>
    </recommendedName>
</protein>
<feature type="domain" description="Exportin-5 C-terminal" evidence="3">
    <location>
        <begin position="90"/>
        <end position="208"/>
    </location>
</feature>
<keyword evidence="2" id="KW-0677">Repeat</keyword>
<gene>
    <name evidence="4" type="ORF">LSALG_LOCUS27019</name>
</gene>
<dbReference type="Proteomes" id="UP001177003">
    <property type="component" value="Chromosome 5"/>
</dbReference>
<dbReference type="PANTHER" id="PTHR22838">
    <property type="entry name" value="WD REPEAT PROTEIN 26-RELATED"/>
    <property type="match status" value="1"/>
</dbReference>
<dbReference type="AlphaFoldDB" id="A0AA35Z834"/>
<dbReference type="PANTHER" id="PTHR22838:SF23">
    <property type="entry name" value="WD REPEAT-CONTAINING PROTEIN WDS HOMOLOG"/>
    <property type="match status" value="1"/>
</dbReference>
<dbReference type="Pfam" id="PF19273">
    <property type="entry name" value="Exportin-5"/>
    <property type="match status" value="1"/>
</dbReference>
<proteinExistence type="predicted"/>
<evidence type="ECO:0000256" key="2">
    <source>
        <dbReference type="ARBA" id="ARBA00022737"/>
    </source>
</evidence>
<dbReference type="EMBL" id="OX465081">
    <property type="protein sequence ID" value="CAI9287669.1"/>
    <property type="molecule type" value="Genomic_DNA"/>
</dbReference>
<dbReference type="InterPro" id="IPR045478">
    <property type="entry name" value="Exportin-5_C"/>
</dbReference>
<keyword evidence="1" id="KW-0853">WD repeat</keyword>
<dbReference type="Gene3D" id="1.25.10.10">
    <property type="entry name" value="Leucine-rich Repeat Variant"/>
    <property type="match status" value="1"/>
</dbReference>
<keyword evidence="5" id="KW-1185">Reference proteome</keyword>
<name>A0AA35Z834_LACSI</name>
<accession>A0AA35Z834</accession>